<organism evidence="2 3">
    <name type="scientific">Thraustotheca clavata</name>
    <dbReference type="NCBI Taxonomy" id="74557"/>
    <lineage>
        <taxon>Eukaryota</taxon>
        <taxon>Sar</taxon>
        <taxon>Stramenopiles</taxon>
        <taxon>Oomycota</taxon>
        <taxon>Saprolegniomycetes</taxon>
        <taxon>Saprolegniales</taxon>
        <taxon>Achlyaceae</taxon>
        <taxon>Thraustotheca</taxon>
    </lineage>
</organism>
<dbReference type="Proteomes" id="UP000243217">
    <property type="component" value="Unassembled WGS sequence"/>
</dbReference>
<evidence type="ECO:0000313" key="3">
    <source>
        <dbReference type="Proteomes" id="UP000243217"/>
    </source>
</evidence>
<reference evidence="2 3" key="1">
    <citation type="journal article" date="2014" name="Genome Biol. Evol.">
        <title>The secreted proteins of Achlya hypogyna and Thraustotheca clavata identify the ancestral oomycete secretome and reveal gene acquisitions by horizontal gene transfer.</title>
        <authorList>
            <person name="Misner I."/>
            <person name="Blouin N."/>
            <person name="Leonard G."/>
            <person name="Richards T.A."/>
            <person name="Lane C.E."/>
        </authorList>
    </citation>
    <scope>NUCLEOTIDE SEQUENCE [LARGE SCALE GENOMIC DNA]</scope>
    <source>
        <strain evidence="2 3">ATCC 34112</strain>
    </source>
</reference>
<dbReference type="AlphaFoldDB" id="A0A1W0ABJ5"/>
<keyword evidence="3" id="KW-1185">Reference proteome</keyword>
<gene>
    <name evidence="2" type="ORF">THRCLA_00429</name>
</gene>
<feature type="compositionally biased region" description="Acidic residues" evidence="1">
    <location>
        <begin position="595"/>
        <end position="620"/>
    </location>
</feature>
<evidence type="ECO:0000256" key="1">
    <source>
        <dbReference type="SAM" id="MobiDB-lite"/>
    </source>
</evidence>
<proteinExistence type="predicted"/>
<name>A0A1W0ABJ5_9STRA</name>
<dbReference type="EMBL" id="JNBS01000229">
    <property type="protein sequence ID" value="OQS07568.1"/>
    <property type="molecule type" value="Genomic_DNA"/>
</dbReference>
<evidence type="ECO:0000313" key="2">
    <source>
        <dbReference type="EMBL" id="OQS07568.1"/>
    </source>
</evidence>
<comment type="caution">
    <text evidence="2">The sequence shown here is derived from an EMBL/GenBank/DDBJ whole genome shotgun (WGS) entry which is preliminary data.</text>
</comment>
<dbReference type="OrthoDB" id="105783at2759"/>
<sequence>MLIKVPIGPLRRAISSIASKEVPWYRQEIAKFAENLELTKATESDFERLVALPQRDDVMYYEIQVHSDSAQDLGTYLPATKKKQIEILWAKTLCVLDQIQDNKLDGYTAAFQALASAEVPYKYMDHLFKRLQGENFVANPMIHIGMLQSARDRGIIQVLRRVKASQMGNLLLDSKHQSPELTPWQVQTIHYRAHASFIKSIYANFMVSSTSKFTLESYQVLYEEMLKLLPPLDDKLMERVVADEFMDKLAVASIRALAMSGSHEAVVERLEQLESEYAGRSAKVPSIVYETALEAISTFCHNLTMISERQLMHRNKEEDVQVAYPVRKIKKIESQLSARHAKTVNKLESNITQLPWADVEKQYTKATNSKEYLKFVQNRVRGASVLESFRLLTREAMVASDEYVKKIREMHAATYPDRSMAMEIGVLKQYFVSASRYERRLKRSHRLQDELVHRIFASLDRIANMKDSVPEAEVVESLHYAFRTMTILYRVSEAKMILDIKREWLPHLEMTVAEYDDLIMLLCTNKKTRPYQPLEILQEMHNRGLKPSRLTLHRLVTFRMMHLSEDPQESSVTNKKQQELATKLQLAIDGKDEETQVNDTEDDQDDQDDQDENDEIEEEKQWDLSLSEQESVGDVITFLQDWYNMTGVVPYGKTIVPMIQYCLRNKSKVKYELDRFVLWLDTLPLDAATKVYVASLAKK</sequence>
<protein>
    <submittedName>
        <fullName evidence="2">Uncharacterized protein</fullName>
    </submittedName>
</protein>
<feature type="region of interest" description="Disordered" evidence="1">
    <location>
        <begin position="591"/>
        <end position="623"/>
    </location>
</feature>
<accession>A0A1W0ABJ5</accession>